<keyword evidence="2" id="KW-0436">Ligase</keyword>
<comment type="caution">
    <text evidence="2">The sequence shown here is derived from an EMBL/GenBank/DDBJ whole genome shotgun (WGS) entry which is preliminary data.</text>
</comment>
<evidence type="ECO:0000259" key="1">
    <source>
        <dbReference type="Pfam" id="PF17885"/>
    </source>
</evidence>
<dbReference type="Proteomes" id="UP001500908">
    <property type="component" value="Unassembled WGS sequence"/>
</dbReference>
<dbReference type="InterPro" id="IPR041654">
    <property type="entry name" value="StyA_sbd"/>
</dbReference>
<sequence length="414" mass="46240">MRRILIVGAGQAGLQLGLGLLDAGYDVTIMSARTPEEIRGGRVMSTQCIFAPNLQIERDLGLNQWEEQAPRIVSQRVALSDPPGKLAFDFVGRWDSYAQSVDQRVKMAAWLELFEERGGEVVYHGVMTSELEGLSAMYDLTIIAAGKGELVELFDRDPSRSPYDSPQRMLSCIYVHGMTPRPDYPEPHVRINALPGLGELFVIPAYTNSGPCDILFWEAVPGGPLDCWSDRPAPKEHLERTLDLARRYVPWEYERCLEAEPADERCSLVGGYTPVVRHPVARLSETSHVLGMADVVVANDPITGQGANNAVRCADIYLRAIVDRGDQPFDPQWMQQTFDAYWNYAQHVTAFTNMMLEPLPEHVQRTLATAAHNPAVAYRFAMGYNDPTDFEHWFVDPAKTDAYLASVADQDHTA</sequence>
<dbReference type="Gene3D" id="3.50.50.60">
    <property type="entry name" value="FAD/NAD(P)-binding domain"/>
    <property type="match status" value="2"/>
</dbReference>
<name>A0ABP7G465_9ACTN</name>
<gene>
    <name evidence="2" type="ORF">GCM10022402_37370</name>
</gene>
<organism evidence="2 3">
    <name type="scientific">Salinactinospora qingdaonensis</name>
    <dbReference type="NCBI Taxonomy" id="702744"/>
    <lineage>
        <taxon>Bacteria</taxon>
        <taxon>Bacillati</taxon>
        <taxon>Actinomycetota</taxon>
        <taxon>Actinomycetes</taxon>
        <taxon>Streptosporangiales</taxon>
        <taxon>Nocardiopsidaceae</taxon>
        <taxon>Salinactinospora</taxon>
    </lineage>
</organism>
<keyword evidence="3" id="KW-1185">Reference proteome</keyword>
<dbReference type="SUPFAM" id="SSF51905">
    <property type="entry name" value="FAD/NAD(P)-binding domain"/>
    <property type="match status" value="1"/>
</dbReference>
<evidence type="ECO:0000313" key="3">
    <source>
        <dbReference type="Proteomes" id="UP001500908"/>
    </source>
</evidence>
<accession>A0ABP7G465</accession>
<reference evidence="3" key="1">
    <citation type="journal article" date="2019" name="Int. J. Syst. Evol. Microbiol.">
        <title>The Global Catalogue of Microorganisms (GCM) 10K type strain sequencing project: providing services to taxonomists for standard genome sequencing and annotation.</title>
        <authorList>
            <consortium name="The Broad Institute Genomics Platform"/>
            <consortium name="The Broad Institute Genome Sequencing Center for Infectious Disease"/>
            <person name="Wu L."/>
            <person name="Ma J."/>
        </authorList>
    </citation>
    <scope>NUCLEOTIDE SEQUENCE [LARGE SCALE GENOMIC DNA]</scope>
    <source>
        <strain evidence="3">JCM 17137</strain>
    </source>
</reference>
<dbReference type="InterPro" id="IPR036188">
    <property type="entry name" value="FAD/NAD-bd_sf"/>
</dbReference>
<proteinExistence type="predicted"/>
<evidence type="ECO:0000313" key="2">
    <source>
        <dbReference type="EMBL" id="GAA3755235.1"/>
    </source>
</evidence>
<protein>
    <submittedName>
        <fullName evidence="2">Alanine-phosphoribitol ligase</fullName>
    </submittedName>
</protein>
<dbReference type="EMBL" id="BAABDD010000020">
    <property type="protein sequence ID" value="GAA3755235.1"/>
    <property type="molecule type" value="Genomic_DNA"/>
</dbReference>
<feature type="domain" description="Styrene monooxygenase StyA putative substrate binding" evidence="1">
    <location>
        <begin position="146"/>
        <end position="255"/>
    </location>
</feature>
<dbReference type="GO" id="GO:0016874">
    <property type="term" value="F:ligase activity"/>
    <property type="evidence" value="ECO:0007669"/>
    <property type="project" value="UniProtKB-KW"/>
</dbReference>
<dbReference type="RefSeq" id="WP_344973900.1">
    <property type="nucleotide sequence ID" value="NZ_BAABDD010000020.1"/>
</dbReference>
<dbReference type="Pfam" id="PF17885">
    <property type="entry name" value="Smoa_sbd"/>
    <property type="match status" value="1"/>
</dbReference>